<evidence type="ECO:0000313" key="9">
    <source>
        <dbReference type="EMBL" id="VEU23353.1"/>
    </source>
</evidence>
<keyword evidence="4" id="KW-0997">Cell inner membrane</keyword>
<organism evidence="9 10">
    <name type="scientific">Brettanomyces naardenensis</name>
    <name type="common">Yeast</name>
    <dbReference type="NCBI Taxonomy" id="13370"/>
    <lineage>
        <taxon>Eukaryota</taxon>
        <taxon>Fungi</taxon>
        <taxon>Dikarya</taxon>
        <taxon>Ascomycota</taxon>
        <taxon>Saccharomycotina</taxon>
        <taxon>Pichiomycetes</taxon>
        <taxon>Pichiales</taxon>
        <taxon>Pichiaceae</taxon>
        <taxon>Brettanomyces</taxon>
    </lineage>
</organism>
<evidence type="ECO:0000256" key="2">
    <source>
        <dbReference type="ARBA" id="ARBA00022448"/>
    </source>
</evidence>
<dbReference type="PANTHER" id="PTHR30574:SF1">
    <property type="entry name" value="SULPHUR TRANSPORT DOMAIN-CONTAINING PROTEIN"/>
    <property type="match status" value="1"/>
</dbReference>
<dbReference type="InParanoid" id="A0A448YQZ6"/>
<dbReference type="InterPro" id="IPR007272">
    <property type="entry name" value="Sulf_transp_TsuA/YedE"/>
</dbReference>
<protein>
    <submittedName>
        <fullName evidence="9">DEKNAAC104697</fullName>
    </submittedName>
</protein>
<keyword evidence="2" id="KW-0813">Transport</keyword>
<sequence>MFTPAESSLGALFIQSATGSYMEIEGKPVGFSSIIYNSVFHPTIHSVSIVLGALLSGSFVKRFLPTFQPEYALSSDNHPLVLGSVSNYCTSGLLIGLGSSLGKGCTSGHMIAGISRLRWRSIVATLVFATTAVITSTVLDNGISCGAGLSCSSYDDKFTIFNANKSLLLKLLAAGFAESYIVLPLVLKKVKESGNETWITIGKFLTGLSTGFQFGLGLLISGMASSAKVLGFLSVFSKEKFDPSLLAIPLFTILPNILTWRSQVPQDVTELATKKPVLEDSFDLNFDDTIDAPFILGNVIFGVGWGISGICPATGLLGLVFNYTNGAYWLASFLGGYFAGKQLQNIDWNSQSTSSSSSTSTPALH</sequence>
<name>A0A448YQZ6_BRENA</name>
<evidence type="ECO:0000256" key="5">
    <source>
        <dbReference type="ARBA" id="ARBA00022692"/>
    </source>
</evidence>
<dbReference type="EMBL" id="CAACVR010000045">
    <property type="protein sequence ID" value="VEU23353.1"/>
    <property type="molecule type" value="Genomic_DNA"/>
</dbReference>
<evidence type="ECO:0000256" key="3">
    <source>
        <dbReference type="ARBA" id="ARBA00022475"/>
    </source>
</evidence>
<keyword evidence="10" id="KW-1185">Reference proteome</keyword>
<evidence type="ECO:0000256" key="8">
    <source>
        <dbReference type="SAM" id="Phobius"/>
    </source>
</evidence>
<feature type="transmembrane region" description="Helical" evidence="8">
    <location>
        <begin position="214"/>
        <end position="236"/>
    </location>
</feature>
<dbReference type="AlphaFoldDB" id="A0A448YQZ6"/>
<evidence type="ECO:0000313" key="10">
    <source>
        <dbReference type="Proteomes" id="UP000290900"/>
    </source>
</evidence>
<comment type="subcellular location">
    <subcellularLocation>
        <location evidence="1">Cell inner membrane</location>
        <topology evidence="1">Multi-pass membrane protein</topology>
    </subcellularLocation>
</comment>
<evidence type="ECO:0000256" key="7">
    <source>
        <dbReference type="ARBA" id="ARBA00023136"/>
    </source>
</evidence>
<keyword evidence="5 8" id="KW-0812">Transmembrane</keyword>
<evidence type="ECO:0000256" key="4">
    <source>
        <dbReference type="ARBA" id="ARBA00022519"/>
    </source>
</evidence>
<evidence type="ECO:0000256" key="1">
    <source>
        <dbReference type="ARBA" id="ARBA00004429"/>
    </source>
</evidence>
<feature type="transmembrane region" description="Helical" evidence="8">
    <location>
        <begin position="39"/>
        <end position="60"/>
    </location>
</feature>
<proteinExistence type="predicted"/>
<keyword evidence="6 8" id="KW-1133">Transmembrane helix</keyword>
<gene>
    <name evidence="9" type="ORF">BRENAR_LOCUS4084</name>
</gene>
<dbReference type="Pfam" id="PF04143">
    <property type="entry name" value="Sulf_transp"/>
    <property type="match status" value="1"/>
</dbReference>
<dbReference type="InterPro" id="IPR046513">
    <property type="entry name" value="DUF6691"/>
</dbReference>
<keyword evidence="7 8" id="KW-0472">Membrane</keyword>
<dbReference type="OrthoDB" id="10254418at2759"/>
<accession>A0A448YQZ6</accession>
<keyword evidence="3" id="KW-1003">Cell membrane</keyword>
<evidence type="ECO:0000256" key="6">
    <source>
        <dbReference type="ARBA" id="ARBA00022989"/>
    </source>
</evidence>
<dbReference type="GO" id="GO:0005886">
    <property type="term" value="C:plasma membrane"/>
    <property type="evidence" value="ECO:0007669"/>
    <property type="project" value="UniProtKB-SubCell"/>
</dbReference>
<dbReference type="PANTHER" id="PTHR30574">
    <property type="entry name" value="INNER MEMBRANE PROTEIN YEDE"/>
    <property type="match status" value="1"/>
</dbReference>
<reference evidence="9 10" key="1">
    <citation type="submission" date="2018-12" db="EMBL/GenBank/DDBJ databases">
        <authorList>
            <person name="Tiukova I."/>
            <person name="Dainat J."/>
        </authorList>
    </citation>
    <scope>NUCLEOTIDE SEQUENCE [LARGE SCALE GENOMIC DNA]</scope>
</reference>
<dbReference type="Proteomes" id="UP000290900">
    <property type="component" value="Unassembled WGS sequence"/>
</dbReference>
<dbReference type="Pfam" id="PF20398">
    <property type="entry name" value="DUF6691"/>
    <property type="match status" value="1"/>
</dbReference>